<keyword evidence="1" id="KW-1185">Reference proteome</keyword>
<evidence type="ECO:0000313" key="2">
    <source>
        <dbReference type="RefSeq" id="XP_075101891.1"/>
    </source>
</evidence>
<accession>A0AC58TXE5</accession>
<dbReference type="RefSeq" id="XP_075101891.1">
    <property type="nucleotide sequence ID" value="XM_075245790.1"/>
</dbReference>
<name>A0AC58TXE5_TOBAC</name>
<reference evidence="2" key="2">
    <citation type="submission" date="2025-08" db="UniProtKB">
        <authorList>
            <consortium name="RefSeq"/>
        </authorList>
    </citation>
    <scope>IDENTIFICATION</scope>
    <source>
        <tissue evidence="2">Leaf</tissue>
    </source>
</reference>
<proteinExistence type="predicted"/>
<organism evidence="1 2">
    <name type="scientific">Nicotiana tabacum</name>
    <name type="common">Common tobacco</name>
    <dbReference type="NCBI Taxonomy" id="4097"/>
    <lineage>
        <taxon>Eukaryota</taxon>
        <taxon>Viridiplantae</taxon>
        <taxon>Streptophyta</taxon>
        <taxon>Embryophyta</taxon>
        <taxon>Tracheophyta</taxon>
        <taxon>Spermatophyta</taxon>
        <taxon>Magnoliopsida</taxon>
        <taxon>eudicotyledons</taxon>
        <taxon>Gunneridae</taxon>
        <taxon>Pentapetalae</taxon>
        <taxon>asterids</taxon>
        <taxon>lamiids</taxon>
        <taxon>Solanales</taxon>
        <taxon>Solanaceae</taxon>
        <taxon>Nicotianoideae</taxon>
        <taxon>Nicotianeae</taxon>
        <taxon>Nicotiana</taxon>
    </lineage>
</organism>
<dbReference type="Proteomes" id="UP000790787">
    <property type="component" value="Chromosome 23"/>
</dbReference>
<evidence type="ECO:0000313" key="1">
    <source>
        <dbReference type="Proteomes" id="UP000790787"/>
    </source>
</evidence>
<reference evidence="1" key="1">
    <citation type="journal article" date="2014" name="Nat. Commun.">
        <title>The tobacco genome sequence and its comparison with those of tomato and potato.</title>
        <authorList>
            <person name="Sierro N."/>
            <person name="Battey J.N."/>
            <person name="Ouadi S."/>
            <person name="Bakaher N."/>
            <person name="Bovet L."/>
            <person name="Willig A."/>
            <person name="Goepfert S."/>
            <person name="Peitsch M.C."/>
            <person name="Ivanov N.V."/>
        </authorList>
    </citation>
    <scope>NUCLEOTIDE SEQUENCE [LARGE SCALE GENOMIC DNA]</scope>
</reference>
<protein>
    <submittedName>
        <fullName evidence="2">Uncharacterized protein LOC142177315</fullName>
    </submittedName>
</protein>
<sequence length="489" mass="55404">MVKTIRSDNEGEFVNYNFTALLRELGIVHQRTCVYTPQRNGIAERKRRYILEVARAIRFHGHIPVRFWGHCVLAVIVLPRQDKFSAGAVRAVLMGHSNVTKGYLLYNLEKKEFFINKYVTFKEGVIPFKDIEGLVSPTSCQEGVSPTSCQEGVYPNHPSHFADVDSNIPISIEDALQPPVFQHDASPSSSHAGAKSNAAQDSITPPVHTNKDEIFEEPELYSSDTSTPLRRSGQVTKQPLWLTDYVVPLPAKKSHFMANYLSYDQLSSSHKAYLGVFLAISEPTSFYEACNDVRWIEGDLDDENQSDIVVILVYVDDILIAGNNQQMIYATKDSLHKAFRIKDLGELKFFLKMEFNRSSRGILVNQRKYALEIISELGIGDAKPAWTPLEVNVKLTVPEYDKLIGNEDDNALEDKGQYQRLIGKLLYLTLTRPDIAYTVQALSQFLQQPKKSHWDAAMRVARYIKREPGLGMLFSIEKLDKIYVFCDAD</sequence>
<gene>
    <name evidence="2" type="primary">LOC142177315</name>
</gene>